<keyword evidence="2" id="KW-0813">Transport</keyword>
<dbReference type="InterPro" id="IPR014730">
    <property type="entry name" value="ETF_a/b_N"/>
</dbReference>
<dbReference type="PIRSF" id="PIRSF000089">
    <property type="entry name" value="Electra_flavoP_a"/>
    <property type="match status" value="1"/>
</dbReference>
<dbReference type="Pfam" id="PF01012">
    <property type="entry name" value="ETF"/>
    <property type="match status" value="1"/>
</dbReference>
<gene>
    <name evidence="6" type="ordered locus">M301_1291</name>
</gene>
<dbReference type="Gene3D" id="3.40.50.1220">
    <property type="entry name" value="TPP-binding domain"/>
    <property type="match status" value="1"/>
</dbReference>
<accession>D7DHY9</accession>
<feature type="binding site" evidence="3">
    <location>
        <begin position="291"/>
        <end position="295"/>
    </location>
    <ligand>
        <name>FAD</name>
        <dbReference type="ChEBI" id="CHEBI:57692"/>
    </ligand>
</feature>
<evidence type="ECO:0000259" key="5">
    <source>
        <dbReference type="Pfam" id="PF01012"/>
    </source>
</evidence>
<dbReference type="PANTHER" id="PTHR43153:SF1">
    <property type="entry name" value="ELECTRON TRANSFER FLAVOPROTEIN SUBUNIT ALPHA, MITOCHONDRIAL"/>
    <property type="match status" value="1"/>
</dbReference>
<comment type="cofactor">
    <cofactor evidence="3">
        <name>FAD</name>
        <dbReference type="ChEBI" id="CHEBI:57692"/>
    </cofactor>
    <text evidence="3">Binds 1 FAD per dimer.</text>
</comment>
<dbReference type="Proteomes" id="UP000000383">
    <property type="component" value="Chromosome"/>
</dbReference>
<feature type="domain" description="Electron transfer flavoprotein alpha subunit C-terminal" evidence="4">
    <location>
        <begin position="244"/>
        <end position="320"/>
    </location>
</feature>
<dbReference type="InterPro" id="IPR014729">
    <property type="entry name" value="Rossmann-like_a/b/a_fold"/>
</dbReference>
<organism evidence="6 7">
    <name type="scientific">Methylotenera versatilis (strain 301)</name>
    <dbReference type="NCBI Taxonomy" id="666681"/>
    <lineage>
        <taxon>Bacteria</taxon>
        <taxon>Pseudomonadati</taxon>
        <taxon>Pseudomonadota</taxon>
        <taxon>Betaproteobacteria</taxon>
        <taxon>Nitrosomonadales</taxon>
        <taxon>Methylophilaceae</taxon>
        <taxon>Methylotenera</taxon>
    </lineage>
</organism>
<feature type="binding site" evidence="3">
    <location>
        <begin position="308"/>
        <end position="315"/>
    </location>
    <ligand>
        <name>FAD</name>
        <dbReference type="ChEBI" id="CHEBI:57692"/>
    </ligand>
</feature>
<protein>
    <submittedName>
        <fullName evidence="6">Electron transfer flavoprotein alpha subunit</fullName>
    </submittedName>
</protein>
<feature type="domain" description="Electron transfer flavoprotein alpha/beta-subunit N-terminal" evidence="5">
    <location>
        <begin position="55"/>
        <end position="169"/>
    </location>
</feature>
<dbReference type="Pfam" id="PF00766">
    <property type="entry name" value="ETF_alpha"/>
    <property type="match status" value="1"/>
</dbReference>
<proteinExistence type="inferred from homology"/>
<keyword evidence="3" id="KW-0274">FAD</keyword>
<dbReference type="HOGENOM" id="CLU_034178_4_0_4"/>
<evidence type="ECO:0000256" key="1">
    <source>
        <dbReference type="ARBA" id="ARBA00005817"/>
    </source>
</evidence>
<dbReference type="GO" id="GO:0009055">
    <property type="term" value="F:electron transfer activity"/>
    <property type="evidence" value="ECO:0007669"/>
    <property type="project" value="InterPro"/>
</dbReference>
<dbReference type="eggNOG" id="COG2025">
    <property type="taxonomic scope" value="Bacteria"/>
</dbReference>
<dbReference type="RefSeq" id="WP_013147988.1">
    <property type="nucleotide sequence ID" value="NC_014207.1"/>
</dbReference>
<evidence type="ECO:0000256" key="3">
    <source>
        <dbReference type="PIRSR" id="PIRSR000089-1"/>
    </source>
</evidence>
<dbReference type="STRING" id="666681.M301_1291"/>
<dbReference type="KEGG" id="meh:M301_1291"/>
<feature type="binding site" evidence="3">
    <location>
        <begin position="277"/>
        <end position="278"/>
    </location>
    <ligand>
        <name>FAD</name>
        <dbReference type="ChEBI" id="CHEBI:57692"/>
    </ligand>
</feature>
<dbReference type="EMBL" id="CP002056">
    <property type="protein sequence ID" value="ADI29674.1"/>
    <property type="molecule type" value="Genomic_DNA"/>
</dbReference>
<dbReference type="GO" id="GO:0033539">
    <property type="term" value="P:fatty acid beta-oxidation using acyl-CoA dehydrogenase"/>
    <property type="evidence" value="ECO:0007669"/>
    <property type="project" value="TreeGrafter"/>
</dbReference>
<dbReference type="InterPro" id="IPR014731">
    <property type="entry name" value="ETF_asu_C"/>
</dbReference>
<dbReference type="InterPro" id="IPR001308">
    <property type="entry name" value="ETF_a/FixB"/>
</dbReference>
<evidence type="ECO:0000313" key="6">
    <source>
        <dbReference type="EMBL" id="ADI29674.1"/>
    </source>
</evidence>
<dbReference type="AlphaFoldDB" id="D7DHY9"/>
<name>D7DHY9_METV0</name>
<dbReference type="Gene3D" id="3.40.50.620">
    <property type="entry name" value="HUPs"/>
    <property type="match status" value="1"/>
</dbReference>
<dbReference type="PANTHER" id="PTHR43153">
    <property type="entry name" value="ELECTRON TRANSFER FLAVOPROTEIN ALPHA"/>
    <property type="match status" value="1"/>
</dbReference>
<reference evidence="6 7" key="2">
    <citation type="journal article" date="2011" name="J. Bacteriol.">
        <title>Genomes of three methylotrophs from a single niche uncover genetic and metabolic divergence of Methylophilaceae.</title>
        <authorList>
            <person name="Lapidus A."/>
            <person name="Clum A."/>
            <person name="Labutti K."/>
            <person name="Kaluzhnaya M.G."/>
            <person name="Lim S."/>
            <person name="Beck D.A."/>
            <person name="Glavina Del Rio T."/>
            <person name="Nolan M."/>
            <person name="Mavromatis K."/>
            <person name="Huntemann M."/>
            <person name="Lucas S."/>
            <person name="Lidstrom M.E."/>
            <person name="Ivanova N."/>
            <person name="Chistoserdova L."/>
        </authorList>
    </citation>
    <scope>NUCLEOTIDE SEQUENCE [LARGE SCALE GENOMIC DNA]</scope>
    <source>
        <strain evidence="6 7">301</strain>
    </source>
</reference>
<reference evidence="7" key="1">
    <citation type="submission" date="2010-05" db="EMBL/GenBank/DDBJ databases">
        <title>Complete sequence of Methylotenera sp. 301.</title>
        <authorList>
            <person name="Lucas S."/>
            <person name="Copeland A."/>
            <person name="Lapidus A."/>
            <person name="Cheng J.-F."/>
            <person name="Bruce D."/>
            <person name="Goodwin L."/>
            <person name="Pitluck S."/>
            <person name="Clum A."/>
            <person name="Land M."/>
            <person name="Hauser L."/>
            <person name="Kyrpides N."/>
            <person name="Ivanova N."/>
            <person name="Chistoservova L."/>
            <person name="Kalyuzhnaya M."/>
            <person name="Woyke T."/>
        </authorList>
    </citation>
    <scope>NUCLEOTIDE SEQUENCE [LARGE SCALE GENOMIC DNA]</scope>
    <source>
        <strain evidence="7">301</strain>
    </source>
</reference>
<dbReference type="SUPFAM" id="SSF52467">
    <property type="entry name" value="DHS-like NAD/FAD-binding domain"/>
    <property type="match status" value="1"/>
</dbReference>
<keyword evidence="7" id="KW-1185">Reference proteome</keyword>
<dbReference type="SUPFAM" id="SSF52402">
    <property type="entry name" value="Adenine nucleotide alpha hydrolases-like"/>
    <property type="match status" value="1"/>
</dbReference>
<sequence length="376" mass="40191">MSTSKAKRINPNRILNTTQNGIKRITLSAPKVAENIPEVKPLRTPTKPKNFFLTVTHADRGMLDDHAHQVIATAAILADKKTAVVALVLGELREDIARLGADKVIVRPEFDYQIFQPDAELACVLKVIDSVKPSRIFTPDNMIGDGELGRRLIATQPSKSAATHVIEIDNKHVASYQAGGSRLAFADLPEIILLAANTTEINLPFVASAIPDEQLKSTSYTFKESNSDYKNLGMLPVASATIALEEADFIVSAGNGVSNVATLETLARSLDAAIGASRVAVDDGKFPRDKQIGASGKTVSASAYLAIGISGAVQHLQGIKDCRHVIAINRDNSAPIVKRADLTVIGDAEEIMQSLILAIAEAKQATSNQTMSNPVN</sequence>
<dbReference type="InterPro" id="IPR029035">
    <property type="entry name" value="DHS-like_NAD/FAD-binding_dom"/>
</dbReference>
<keyword evidence="2" id="KW-0249">Electron transport</keyword>
<evidence type="ECO:0000256" key="2">
    <source>
        <dbReference type="ARBA" id="ARBA00022982"/>
    </source>
</evidence>
<keyword evidence="3" id="KW-0285">Flavoprotein</keyword>
<dbReference type="OrthoDB" id="9770286at2"/>
<evidence type="ECO:0000259" key="4">
    <source>
        <dbReference type="Pfam" id="PF00766"/>
    </source>
</evidence>
<dbReference type="GO" id="GO:0050660">
    <property type="term" value="F:flavin adenine dinucleotide binding"/>
    <property type="evidence" value="ECO:0007669"/>
    <property type="project" value="InterPro"/>
</dbReference>
<comment type="similarity">
    <text evidence="1">Belongs to the ETF alpha-subunit/FixB family.</text>
</comment>
<evidence type="ECO:0000313" key="7">
    <source>
        <dbReference type="Proteomes" id="UP000000383"/>
    </source>
</evidence>
<feature type="binding site" evidence="3">
    <location>
        <position position="329"/>
    </location>
    <ligand>
        <name>FAD</name>
        <dbReference type="ChEBI" id="CHEBI:57692"/>
    </ligand>
</feature>